<reference evidence="1 2" key="1">
    <citation type="journal article" date="2017" name="Antonie Van Leeuwenhoek">
        <title>Rhizobium rhizosphaerae sp. nov., a novel species isolated from rice rhizosphere.</title>
        <authorList>
            <person name="Zhao J.J."/>
            <person name="Zhang J."/>
            <person name="Zhang R.J."/>
            <person name="Zhang C.W."/>
            <person name="Yin H.Q."/>
            <person name="Zhang X.X."/>
        </authorList>
    </citation>
    <scope>NUCLEOTIDE SEQUENCE [LARGE SCALE GENOMIC DNA]</scope>
    <source>
        <strain evidence="1 2">BSs20135</strain>
    </source>
</reference>
<accession>K6YPU8</accession>
<keyword evidence="2" id="KW-1185">Reference proteome</keyword>
<evidence type="ECO:0000313" key="2">
    <source>
        <dbReference type="Proteomes" id="UP000006327"/>
    </source>
</evidence>
<proteinExistence type="predicted"/>
<dbReference type="RefSeq" id="WP_007618703.1">
    <property type="nucleotide sequence ID" value="NZ_BAEO01000021.1"/>
</dbReference>
<organism evidence="1 2">
    <name type="scientific">Paraglaciecola arctica BSs20135</name>
    <dbReference type="NCBI Taxonomy" id="493475"/>
    <lineage>
        <taxon>Bacteria</taxon>
        <taxon>Pseudomonadati</taxon>
        <taxon>Pseudomonadota</taxon>
        <taxon>Gammaproteobacteria</taxon>
        <taxon>Alteromonadales</taxon>
        <taxon>Alteromonadaceae</taxon>
        <taxon>Paraglaciecola</taxon>
    </lineage>
</organism>
<dbReference type="AlphaFoldDB" id="K6YPU8"/>
<dbReference type="Proteomes" id="UP000006327">
    <property type="component" value="Unassembled WGS sequence"/>
</dbReference>
<gene>
    <name evidence="1" type="ORF">GARC_1696</name>
</gene>
<dbReference type="eggNOG" id="ENOG5033PVD">
    <property type="taxonomic scope" value="Bacteria"/>
</dbReference>
<sequence length="547" mass="63132">MQFFKSVAVLIILFLHSNYAFSIPQKEPLNSFVIIIQPIVVQGDDGNNPASMALPKNLIDETFSKAHVDLHFLEPIFYSNTKARDGVIDLDKIVKMATEDGFIRGQGEILNMFFVNELQGKKGPVAHGMLNESYTFIALGTKKTTDSTADILQRKHLQALVITHEVAQNLGLKHAVNGENVSNDIANIQTQQNDSERSPATYSLNDYQIRELKSPLVRPRIDILAVSDARKAILDETFEPYFSKLQKREIETFIQEKLTTSDINDLRRYARKRFQDAVLPFSETERNALTYIVKEVNVLLLQNNIHLMANHPWRFIKVDSWLCGGFAHTRGSFIIFSQKHLDSLTKIWQKDINEKDSLELLREFGGLLVHEQMHALQRSFPSKFVQLNTQHWDFQKAIIESDEYITLNQVSNPDAPSAEWLVPKPQQPSEFYWVRTLLKEGVDLPKMGKDFTDQIFTVILKEEKYQLKRDYDNQLIINSIDDLTFYRDSYPVTRGIDHPNEISAYMFSKVFRDMVSKTKDKPELKNEIEFNKWIELEMSKPLNIGLD</sequence>
<dbReference type="EMBL" id="BAEO01000021">
    <property type="protein sequence ID" value="GAC18668.1"/>
    <property type="molecule type" value="Genomic_DNA"/>
</dbReference>
<comment type="caution">
    <text evidence="1">The sequence shown here is derived from an EMBL/GenBank/DDBJ whole genome shotgun (WGS) entry which is preliminary data.</text>
</comment>
<dbReference type="OrthoDB" id="272883at2"/>
<name>K6YPU8_9ALTE</name>
<evidence type="ECO:0000313" key="1">
    <source>
        <dbReference type="EMBL" id="GAC18668.1"/>
    </source>
</evidence>
<protein>
    <submittedName>
        <fullName evidence="1">Uncharacterized protein</fullName>
    </submittedName>
</protein>